<protein>
    <submittedName>
        <fullName evidence="6">Class I adenylate-forming enzyme family protein</fullName>
    </submittedName>
</protein>
<evidence type="ECO:0000313" key="7">
    <source>
        <dbReference type="Proteomes" id="UP001597063"/>
    </source>
</evidence>
<dbReference type="Gene3D" id="3.40.50.12780">
    <property type="entry name" value="N-terminal domain of ligase-like"/>
    <property type="match status" value="1"/>
</dbReference>
<accession>A0ABW2XY01</accession>
<dbReference type="Pfam" id="PF00501">
    <property type="entry name" value="AMP-binding"/>
    <property type="match status" value="1"/>
</dbReference>
<evidence type="ECO:0000259" key="4">
    <source>
        <dbReference type="Pfam" id="PF00501"/>
    </source>
</evidence>
<dbReference type="SUPFAM" id="SSF56801">
    <property type="entry name" value="Acetyl-CoA synthetase-like"/>
    <property type="match status" value="1"/>
</dbReference>
<dbReference type="PANTHER" id="PTHR43201:SF5">
    <property type="entry name" value="MEDIUM-CHAIN ACYL-COA LIGASE ACSF2, MITOCHONDRIAL"/>
    <property type="match status" value="1"/>
</dbReference>
<dbReference type="InterPro" id="IPR045851">
    <property type="entry name" value="AMP-bd_C_sf"/>
</dbReference>
<reference evidence="7" key="1">
    <citation type="journal article" date="2019" name="Int. J. Syst. Evol. Microbiol.">
        <title>The Global Catalogue of Microorganisms (GCM) 10K type strain sequencing project: providing services to taxonomists for standard genome sequencing and annotation.</title>
        <authorList>
            <consortium name="The Broad Institute Genomics Platform"/>
            <consortium name="The Broad Institute Genome Sequencing Center for Infectious Disease"/>
            <person name="Wu L."/>
            <person name="Ma J."/>
        </authorList>
    </citation>
    <scope>NUCLEOTIDE SEQUENCE [LARGE SCALE GENOMIC DNA]</scope>
    <source>
        <strain evidence="7">JCM 9371</strain>
    </source>
</reference>
<dbReference type="InterPro" id="IPR020845">
    <property type="entry name" value="AMP-binding_CS"/>
</dbReference>
<organism evidence="6 7">
    <name type="scientific">Actinomadura fibrosa</name>
    <dbReference type="NCBI Taxonomy" id="111802"/>
    <lineage>
        <taxon>Bacteria</taxon>
        <taxon>Bacillati</taxon>
        <taxon>Actinomycetota</taxon>
        <taxon>Actinomycetes</taxon>
        <taxon>Streptosporangiales</taxon>
        <taxon>Thermomonosporaceae</taxon>
        <taxon>Actinomadura</taxon>
    </lineage>
</organism>
<dbReference type="InterPro" id="IPR025110">
    <property type="entry name" value="AMP-bd_C"/>
</dbReference>
<evidence type="ECO:0000256" key="3">
    <source>
        <dbReference type="SAM" id="MobiDB-lite"/>
    </source>
</evidence>
<evidence type="ECO:0000256" key="1">
    <source>
        <dbReference type="ARBA" id="ARBA00006432"/>
    </source>
</evidence>
<dbReference type="Gene3D" id="3.30.300.30">
    <property type="match status" value="1"/>
</dbReference>
<evidence type="ECO:0000256" key="2">
    <source>
        <dbReference type="ARBA" id="ARBA00022598"/>
    </source>
</evidence>
<feature type="compositionally biased region" description="Low complexity" evidence="3">
    <location>
        <begin position="500"/>
        <end position="509"/>
    </location>
</feature>
<feature type="domain" description="AMP-binding enzyme C-terminal" evidence="5">
    <location>
        <begin position="412"/>
        <end position="487"/>
    </location>
</feature>
<dbReference type="PROSITE" id="PS00455">
    <property type="entry name" value="AMP_BINDING"/>
    <property type="match status" value="1"/>
</dbReference>
<dbReference type="Pfam" id="PF13193">
    <property type="entry name" value="AMP-binding_C"/>
    <property type="match status" value="1"/>
</dbReference>
<comment type="caution">
    <text evidence="6">The sequence shown here is derived from an EMBL/GenBank/DDBJ whole genome shotgun (WGS) entry which is preliminary data.</text>
</comment>
<feature type="region of interest" description="Disordered" evidence="3">
    <location>
        <begin position="500"/>
        <end position="525"/>
    </location>
</feature>
<keyword evidence="7" id="KW-1185">Reference proteome</keyword>
<dbReference type="Proteomes" id="UP001597063">
    <property type="component" value="Unassembled WGS sequence"/>
</dbReference>
<evidence type="ECO:0000313" key="6">
    <source>
        <dbReference type="EMBL" id="MFD0690685.1"/>
    </source>
</evidence>
<keyword evidence="2" id="KW-0436">Ligase</keyword>
<dbReference type="RefSeq" id="WP_131764006.1">
    <property type="nucleotide sequence ID" value="NZ_CAACUY010000460.1"/>
</dbReference>
<dbReference type="PANTHER" id="PTHR43201">
    <property type="entry name" value="ACYL-COA SYNTHETASE"/>
    <property type="match status" value="1"/>
</dbReference>
<feature type="domain" description="AMP-dependent synthetase/ligase" evidence="4">
    <location>
        <begin position="19"/>
        <end position="361"/>
    </location>
</feature>
<sequence length="525" mass="55302">MSALPSHPAPGTRALAALFETVAAEAPSAEALVDGDVRLTFAEWWRRSGIAAAALAELGAGAGDVVCLVLPSSADFAVCYLAGLRLNAIVTAANPRLGATEIAHILRRTAPAVTVTDDPARLPPDRPDGAVVRPGDLADGTAELDGVAASAPGDPAVIVWTTGTTGTPKGAWFDHEALHTMARNMGPLSAPGDRKLMPVPFAHAAFMTRIYDQLLYRAALVLTGREWTARGMLDLLERERVTVGQGVPAQWEKLVALDGLAEADLSSLRLVSTGAGRVPPSLVEAMRERLGCPVVVRYASTELPLCFGTRLDDPAGVVSSTVGRPLGDVEAEIRADGGRVLAAGEPGRIHVRSRGSMRGYWGEPELTARTMGPDGWIATGDLGSLDRDGTLTVIGRADDAYIRGGYNVHPAEVERVLLRHPAIRRAAVVGGPAPVIGEVGVAFAVAVPGAPVPSTDEIRAFCRERIADYKAPDLVVWVDDIPVNATYKVDRTELRRRAAEAVARQGVRRTPGPRPDAPGAASRAR</sequence>
<dbReference type="EMBL" id="JBHTGP010000018">
    <property type="protein sequence ID" value="MFD0690685.1"/>
    <property type="molecule type" value="Genomic_DNA"/>
</dbReference>
<comment type="similarity">
    <text evidence="1">Belongs to the ATP-dependent AMP-binding enzyme family.</text>
</comment>
<dbReference type="InterPro" id="IPR042099">
    <property type="entry name" value="ANL_N_sf"/>
</dbReference>
<proteinExistence type="inferred from homology"/>
<evidence type="ECO:0000259" key="5">
    <source>
        <dbReference type="Pfam" id="PF13193"/>
    </source>
</evidence>
<name>A0ABW2XY01_9ACTN</name>
<gene>
    <name evidence="6" type="ORF">ACFQZM_39780</name>
</gene>
<dbReference type="CDD" id="cd04433">
    <property type="entry name" value="AFD_class_I"/>
    <property type="match status" value="1"/>
</dbReference>
<dbReference type="InterPro" id="IPR000873">
    <property type="entry name" value="AMP-dep_synth/lig_dom"/>
</dbReference>